<evidence type="ECO:0000313" key="3">
    <source>
        <dbReference type="Proteomes" id="UP000223464"/>
    </source>
</evidence>
<organism evidence="2 3">
    <name type="scientific">Lactococcus phage AM6</name>
    <dbReference type="NCBI Taxonomy" id="1965474"/>
    <lineage>
        <taxon>Viruses</taxon>
        <taxon>Duplodnaviria</taxon>
        <taxon>Heunggongvirae</taxon>
        <taxon>Uroviricota</taxon>
        <taxon>Caudoviricetes</taxon>
        <taxon>Teubervirus</taxon>
        <taxon>Teubervirus AM6</taxon>
    </lineage>
</organism>
<name>A0A1W6JID4_9CAUD</name>
<dbReference type="InterPro" id="IPR021122">
    <property type="entry name" value="RNA_ligase_dom_REL/Rnl2"/>
</dbReference>
<dbReference type="Proteomes" id="UP000223464">
    <property type="component" value="Segment"/>
</dbReference>
<protein>
    <recommendedName>
        <fullName evidence="1">RNA ligase domain-containing protein</fullName>
    </recommendedName>
</protein>
<feature type="domain" description="RNA ligase" evidence="1">
    <location>
        <begin position="19"/>
        <end position="193"/>
    </location>
</feature>
<evidence type="ECO:0000313" key="2">
    <source>
        <dbReference type="EMBL" id="ARM65968.1"/>
    </source>
</evidence>
<reference evidence="2 3" key="1">
    <citation type="journal article" date="2017" name="Viruses">
        <title>Phage Biodiversity in Artisanal Cheese Wheys Reflects the Complexity of the Fermentation Process.</title>
        <authorList>
            <person name="Mahony J."/>
            <person name="Moscarelli A."/>
            <person name="Kelleher P."/>
            <person name="Lugli G.A."/>
            <person name="Ventura M."/>
            <person name="Settanni L."/>
            <person name="van Sinderen D."/>
        </authorList>
    </citation>
    <scope>NUCLEOTIDE SEQUENCE [LARGE SCALE GENOMIC DNA]</scope>
</reference>
<dbReference type="Gene3D" id="3.30.470.30">
    <property type="entry name" value="DNA ligase/mRNA capping enzyme"/>
    <property type="match status" value="1"/>
</dbReference>
<dbReference type="SUPFAM" id="SSF56091">
    <property type="entry name" value="DNA ligase/mRNA capping enzyme, catalytic domain"/>
    <property type="match status" value="1"/>
</dbReference>
<evidence type="ECO:0000259" key="1">
    <source>
        <dbReference type="Pfam" id="PF09414"/>
    </source>
</evidence>
<keyword evidence="3" id="KW-1185">Reference proteome</keyword>
<dbReference type="Pfam" id="PF09414">
    <property type="entry name" value="RNA_ligase"/>
    <property type="match status" value="1"/>
</dbReference>
<proteinExistence type="predicted"/>
<dbReference type="EMBL" id="KY554766">
    <property type="protein sequence ID" value="ARM65968.1"/>
    <property type="molecule type" value="Genomic_DNA"/>
</dbReference>
<sequence>MIKKTLYPKTKRLEGKKEVVTITEKIDGSNLSFFKLNGELYIAQRNNIYSLTEAMGVDTIPKNIMYKHLYEFLANYGSELKADLQEKAVVSGEWIGMGRIDYGDVAQRFLQFAKGRVNEEMELTKLNYNHDLFKWSFISQEVPQFIGVVPVVSITDEFPTKEELDSLYEEVAQEETHPVEGFVVAVGNESISKYVRFKDGAMKEHFTWGGK</sequence>
<accession>A0A1W6JID4</accession>
<gene>
    <name evidence="2" type="ORF">AM6_021</name>
</gene>